<evidence type="ECO:0000313" key="2">
    <source>
        <dbReference type="EnsemblProtists" id="PYU1_T004367"/>
    </source>
</evidence>
<dbReference type="EnsemblProtists" id="PYU1_T004367">
    <property type="protein sequence ID" value="PYU1_T004367"/>
    <property type="gene ID" value="PYU1_G004357"/>
</dbReference>
<evidence type="ECO:0000313" key="3">
    <source>
        <dbReference type="Proteomes" id="UP000019132"/>
    </source>
</evidence>
<reference evidence="3" key="2">
    <citation type="submission" date="2010-04" db="EMBL/GenBank/DDBJ databases">
        <authorList>
            <person name="Buell R."/>
            <person name="Hamilton J."/>
            <person name="Hostetler J."/>
        </authorList>
    </citation>
    <scope>NUCLEOTIDE SEQUENCE [LARGE SCALE GENOMIC DNA]</scope>
    <source>
        <strain evidence="3">DAOM:BR144</strain>
    </source>
</reference>
<dbReference type="PANTHER" id="PTHR35796">
    <property type="entry name" value="HYPOTHETICAL CYTOSOLIC PROTEIN"/>
    <property type="match status" value="1"/>
</dbReference>
<reference evidence="2" key="3">
    <citation type="submission" date="2015-02" db="UniProtKB">
        <authorList>
            <consortium name="EnsemblProtists"/>
        </authorList>
    </citation>
    <scope>IDENTIFICATION</scope>
    <source>
        <strain evidence="2">DAOM BR144</strain>
    </source>
</reference>
<dbReference type="PANTHER" id="PTHR35796:SF3">
    <property type="entry name" value="BHLH DOMAIN-CONTAINING PROTEIN"/>
    <property type="match status" value="1"/>
</dbReference>
<sequence>MDDAFDAALAFVDEYDDAAFADDALHVLLPLHSHDSDDGSLLGELLSEDDSASAISVDAYGHAGSTGSFCLVSAPPRQHEGQHAVRTALTTTSEAASGNSCNGNDGSKSKKKKVAHKSNPNKARDERREEVIYLRKTVVELEARLRRLEQLQPRITANTTAATSAVQEQPSLWFEIRLDQRPTQRSDSHDGQILAATEHHHSNEPTATPSVWETVARRQRDHRVKAERENIRLKLVLENQLKIARSLEKILNRKASVREIEKAVGVHDEREYSSMPTAVAGGPTDAEVFEELVAGLDTAYAELDAVFDKNGLAHKESSFSDAVMRSGGSGYSIRLEISANEVVPFEMHATGKVTWHHLLHAKQRTPSRFYTYEFAKSAANEVADDTVLENFTLTLHAKNTSALLRVKQVLRRYVEEDRIVIVLRSVFYPMELGNEPLSGVIFRDTEYIVVKRPRTIAGDYSLLQTCYIYTPLMGNDHPKAGAITDFMLRATEANISASHDMIENVLLSQAAVNSASGGGLDMFGTSV</sequence>
<dbReference type="Proteomes" id="UP000019132">
    <property type="component" value="Unassembled WGS sequence"/>
</dbReference>
<feature type="region of interest" description="Disordered" evidence="1">
    <location>
        <begin position="90"/>
        <end position="126"/>
    </location>
</feature>
<evidence type="ECO:0008006" key="4">
    <source>
        <dbReference type="Google" id="ProtNLM"/>
    </source>
</evidence>
<feature type="compositionally biased region" description="Low complexity" evidence="1">
    <location>
        <begin position="95"/>
        <end position="106"/>
    </location>
</feature>
<evidence type="ECO:0000256" key="1">
    <source>
        <dbReference type="SAM" id="MobiDB-lite"/>
    </source>
</evidence>
<proteinExistence type="predicted"/>
<dbReference type="HOGENOM" id="CLU_027764_2_1_1"/>
<organism evidence="2 3">
    <name type="scientific">Globisporangium ultimum (strain ATCC 200006 / CBS 805.95 / DAOM BR144)</name>
    <name type="common">Pythium ultimum</name>
    <dbReference type="NCBI Taxonomy" id="431595"/>
    <lineage>
        <taxon>Eukaryota</taxon>
        <taxon>Sar</taxon>
        <taxon>Stramenopiles</taxon>
        <taxon>Oomycota</taxon>
        <taxon>Peronosporomycetes</taxon>
        <taxon>Pythiales</taxon>
        <taxon>Pythiaceae</taxon>
        <taxon>Globisporangium</taxon>
    </lineage>
</organism>
<dbReference type="AlphaFoldDB" id="K3WHC5"/>
<reference evidence="3" key="1">
    <citation type="journal article" date="2010" name="Genome Biol.">
        <title>Genome sequence of the necrotrophic plant pathogen Pythium ultimum reveals original pathogenicity mechanisms and effector repertoire.</title>
        <authorList>
            <person name="Levesque C.A."/>
            <person name="Brouwer H."/>
            <person name="Cano L."/>
            <person name="Hamilton J.P."/>
            <person name="Holt C."/>
            <person name="Huitema E."/>
            <person name="Raffaele S."/>
            <person name="Robideau G.P."/>
            <person name="Thines M."/>
            <person name="Win J."/>
            <person name="Zerillo M.M."/>
            <person name="Beakes G.W."/>
            <person name="Boore J.L."/>
            <person name="Busam D."/>
            <person name="Dumas B."/>
            <person name="Ferriera S."/>
            <person name="Fuerstenberg S.I."/>
            <person name="Gachon C.M."/>
            <person name="Gaulin E."/>
            <person name="Govers F."/>
            <person name="Grenville-Briggs L."/>
            <person name="Horner N."/>
            <person name="Hostetler J."/>
            <person name="Jiang R.H."/>
            <person name="Johnson J."/>
            <person name="Krajaejun T."/>
            <person name="Lin H."/>
            <person name="Meijer H.J."/>
            <person name="Moore B."/>
            <person name="Morris P."/>
            <person name="Phuntmart V."/>
            <person name="Puiu D."/>
            <person name="Shetty J."/>
            <person name="Stajich J.E."/>
            <person name="Tripathy S."/>
            <person name="Wawra S."/>
            <person name="van West P."/>
            <person name="Whitty B.R."/>
            <person name="Coutinho P.M."/>
            <person name="Henrissat B."/>
            <person name="Martin F."/>
            <person name="Thomas P.D."/>
            <person name="Tyler B.M."/>
            <person name="De Vries R.P."/>
            <person name="Kamoun S."/>
            <person name="Yandell M."/>
            <person name="Tisserat N."/>
            <person name="Buell C.R."/>
        </authorList>
    </citation>
    <scope>NUCLEOTIDE SEQUENCE</scope>
    <source>
        <strain evidence="3">DAOM:BR144</strain>
    </source>
</reference>
<name>K3WHC5_GLOUD</name>
<dbReference type="EMBL" id="GL376631">
    <property type="status" value="NOT_ANNOTATED_CDS"/>
    <property type="molecule type" value="Genomic_DNA"/>
</dbReference>
<accession>K3WHC5</accession>
<protein>
    <recommendedName>
        <fullName evidence="4">START domain-containing protein</fullName>
    </recommendedName>
</protein>
<dbReference type="InParanoid" id="K3WHC5"/>
<keyword evidence="3" id="KW-1185">Reference proteome</keyword>
<dbReference type="VEuPathDB" id="FungiDB:PYU1_G004357"/>